<name>A0ABS9QP59_9HYPH</name>
<evidence type="ECO:0000256" key="4">
    <source>
        <dbReference type="SAM" id="MobiDB-lite"/>
    </source>
</evidence>
<dbReference type="Pfam" id="PF05954">
    <property type="entry name" value="Phage_GPD"/>
    <property type="match status" value="1"/>
</dbReference>
<dbReference type="EMBL" id="JAKREW010000082">
    <property type="protein sequence ID" value="MCG7509244.1"/>
    <property type="molecule type" value="Genomic_DNA"/>
</dbReference>
<reference evidence="7 8" key="1">
    <citation type="submission" date="2022-02" db="EMBL/GenBank/DDBJ databases">
        <title>Draft genome sequence of Mezorhizobium retamae strain IRAMC:0171 isolated from Retama raetam nodules.</title>
        <authorList>
            <person name="Bengaied R."/>
            <person name="Sbissi I."/>
            <person name="Huber K."/>
            <person name="Ghodbane F."/>
            <person name="Nouioui I."/>
            <person name="Tarhouni M."/>
            <person name="Gtari M."/>
        </authorList>
    </citation>
    <scope>NUCLEOTIDE SEQUENCE [LARGE SCALE GENOMIC DNA]</scope>
    <source>
        <strain evidence="7 8">IRAMC:0171</strain>
    </source>
</reference>
<dbReference type="Gene3D" id="2.30.110.50">
    <property type="match status" value="1"/>
</dbReference>
<dbReference type="InterPro" id="IPR006533">
    <property type="entry name" value="T6SS_Vgr_RhsGE"/>
</dbReference>
<dbReference type="SUPFAM" id="SSF69279">
    <property type="entry name" value="Phage tail proteins"/>
    <property type="match status" value="1"/>
</dbReference>
<evidence type="ECO:0000259" key="6">
    <source>
        <dbReference type="Pfam" id="PF22178"/>
    </source>
</evidence>
<dbReference type="InterPro" id="IPR006531">
    <property type="entry name" value="Gp5/Vgr_OB"/>
</dbReference>
<feature type="domain" description="Gp5/Type VI secretion system Vgr C-terminal trimerisation" evidence="6">
    <location>
        <begin position="325"/>
        <end position="404"/>
    </location>
</feature>
<evidence type="ECO:0000259" key="5">
    <source>
        <dbReference type="Pfam" id="PF04717"/>
    </source>
</evidence>
<dbReference type="PANTHER" id="PTHR32305">
    <property type="match status" value="1"/>
</dbReference>
<feature type="region of interest" description="Disordered" evidence="4">
    <location>
        <begin position="444"/>
        <end position="465"/>
    </location>
</feature>
<evidence type="ECO:0000313" key="7">
    <source>
        <dbReference type="EMBL" id="MCG7509244.1"/>
    </source>
</evidence>
<accession>A0ABS9QP59</accession>
<gene>
    <name evidence="7" type="primary">vgrG</name>
    <name evidence="7" type="ORF">L4923_29850</name>
</gene>
<dbReference type="InterPro" id="IPR054030">
    <property type="entry name" value="Gp5_Vgr_C"/>
</dbReference>
<dbReference type="NCBIfam" id="TIGR03361">
    <property type="entry name" value="VI_Rhs_Vgr"/>
    <property type="match status" value="1"/>
</dbReference>
<keyword evidence="3" id="KW-0964">Secreted</keyword>
<evidence type="ECO:0000256" key="3">
    <source>
        <dbReference type="ARBA" id="ARBA00022525"/>
    </source>
</evidence>
<dbReference type="Proteomes" id="UP001201701">
    <property type="component" value="Unassembled WGS sequence"/>
</dbReference>
<sequence length="640" mass="68060">TRRLEEDGIFYWFEHEGGQMGSVAARHTLVLANHEFGYAKSETSNVRFAMGSSDRNHISKFEKSFSYVPGKRSMADWNFLEPNGVPQADTPSLVKLPGNDQYDLYEYPAIGGYGSDSASEGIDRDRVEAQSKLRMQAAEAEHNRVEGQSSVRTLAPGFRFTPYDVSDAGNQFEEHVVIQIVHVARDRSYETNEGDPEYVNRFLAIPSKVPATPHRTVPRPRVEGTQIAIIAGPEGEEIHTDPHGRVKVWFPWDRRARKDGSDTCWIRVAQNWGGAGWGGQIIPRIGMEAVLSHIDGDFDKPLIVGLVPNARQTTPYSLPAHKTKSVLRSDSYKSTGFNELSFEDQTGKENMFLHAQKDQTVKVLNNQTSRVDSNALHSIGANQSLEIGNNMSHQVGGGMNLVVGGVGGVANIIAGGVLAALSGSSAGMLQQAMSLAAAAAADAPSGGDKNAEAAGEAVDASSGAGADAGDGGQAVAALQSGLMAQGALGAMLPGMDKLRSGINEALAGGMRSEGGKSMNDAGAALAAQVGGMVGKGILRELISNMQDTNVGIAQTEQVGVAKVVTVGQVYNQKVGNTKRVMIGKELFVGVGGGKDENGEEQPPKSILIMKDDGTILLKGVRIYIDAESHIQLIAPMVDNN</sequence>
<feature type="domain" description="Gp5/Type VI secretion system Vgr protein OB-fold" evidence="5">
    <location>
        <begin position="240"/>
        <end position="306"/>
    </location>
</feature>
<keyword evidence="8" id="KW-1185">Reference proteome</keyword>
<comment type="similarity">
    <text evidence="2">Belongs to the VgrG protein family.</text>
</comment>
<comment type="subcellular location">
    <subcellularLocation>
        <location evidence="1">Secreted</location>
    </subcellularLocation>
</comment>
<evidence type="ECO:0000256" key="2">
    <source>
        <dbReference type="ARBA" id="ARBA00005558"/>
    </source>
</evidence>
<dbReference type="NCBIfam" id="TIGR01646">
    <property type="entry name" value="vgr_GE"/>
    <property type="match status" value="1"/>
</dbReference>
<dbReference type="Gene3D" id="2.40.50.230">
    <property type="entry name" value="Gp5 N-terminal domain"/>
    <property type="match status" value="1"/>
</dbReference>
<organism evidence="7 8">
    <name type="scientific">Mesorhizobium retamae</name>
    <dbReference type="NCBI Taxonomy" id="2912854"/>
    <lineage>
        <taxon>Bacteria</taxon>
        <taxon>Pseudomonadati</taxon>
        <taxon>Pseudomonadota</taxon>
        <taxon>Alphaproteobacteria</taxon>
        <taxon>Hyphomicrobiales</taxon>
        <taxon>Phyllobacteriaceae</taxon>
        <taxon>Mesorhizobium</taxon>
    </lineage>
</organism>
<dbReference type="PANTHER" id="PTHR32305:SF15">
    <property type="entry name" value="PROTEIN RHSA-RELATED"/>
    <property type="match status" value="1"/>
</dbReference>
<dbReference type="SUPFAM" id="SSF69349">
    <property type="entry name" value="Phage fibre proteins"/>
    <property type="match status" value="1"/>
</dbReference>
<dbReference type="SUPFAM" id="SSF69255">
    <property type="entry name" value="gp5 N-terminal domain-like"/>
    <property type="match status" value="1"/>
</dbReference>
<feature type="non-terminal residue" evidence="7">
    <location>
        <position position="1"/>
    </location>
</feature>
<dbReference type="RefSeq" id="WP_239370739.1">
    <property type="nucleotide sequence ID" value="NZ_JAKREW010000082.1"/>
</dbReference>
<proteinExistence type="inferred from homology"/>
<dbReference type="InterPro" id="IPR037026">
    <property type="entry name" value="Vgr_OB-fold_dom_sf"/>
</dbReference>
<protein>
    <submittedName>
        <fullName evidence="7">Type VI secretion system tip protein VgrG</fullName>
    </submittedName>
</protein>
<dbReference type="InterPro" id="IPR017847">
    <property type="entry name" value="T6SS_RhsGE_Vgr_subset"/>
</dbReference>
<comment type="caution">
    <text evidence="7">The sequence shown here is derived from an EMBL/GenBank/DDBJ whole genome shotgun (WGS) entry which is preliminary data.</text>
</comment>
<dbReference type="InterPro" id="IPR050708">
    <property type="entry name" value="T6SS_VgrG/RHS"/>
</dbReference>
<dbReference type="Pfam" id="PF04717">
    <property type="entry name" value="Phage_base_V"/>
    <property type="match status" value="1"/>
</dbReference>
<dbReference type="Pfam" id="PF22178">
    <property type="entry name" value="Gp5_trimer_C"/>
    <property type="match status" value="1"/>
</dbReference>
<evidence type="ECO:0000313" key="8">
    <source>
        <dbReference type="Proteomes" id="UP001201701"/>
    </source>
</evidence>
<evidence type="ECO:0000256" key="1">
    <source>
        <dbReference type="ARBA" id="ARBA00004613"/>
    </source>
</evidence>